<dbReference type="Pfam" id="PF06110">
    <property type="entry name" value="TXD17-like_Trx"/>
    <property type="match status" value="1"/>
</dbReference>
<comment type="subcellular location">
    <subcellularLocation>
        <location evidence="1">Cytoplasm</location>
    </subcellularLocation>
</comment>
<keyword evidence="5" id="KW-1015">Disulfide bond</keyword>
<dbReference type="Gene3D" id="3.40.30.10">
    <property type="entry name" value="Glutaredoxin"/>
    <property type="match status" value="1"/>
</dbReference>
<feature type="domain" description="Thioredoxin" evidence="7">
    <location>
        <begin position="7"/>
        <end position="124"/>
    </location>
</feature>
<dbReference type="InterPro" id="IPR045108">
    <property type="entry name" value="TXNDC17-like"/>
</dbReference>
<reference evidence="8" key="1">
    <citation type="submission" date="2015-03" db="EMBL/GenBank/DDBJ databases">
        <title>Molecular cloning and function analysis of thioredoxin genes from Euphausia superba.</title>
        <authorList>
            <person name="Fengmei L."/>
        </authorList>
    </citation>
    <scope>NUCLEOTIDE SEQUENCE</scope>
</reference>
<evidence type="ECO:0000256" key="1">
    <source>
        <dbReference type="ARBA" id="ARBA00004496"/>
    </source>
</evidence>
<dbReference type="GO" id="GO:0047134">
    <property type="term" value="F:protein-disulfide reductase [NAD(P)H] activity"/>
    <property type="evidence" value="ECO:0007669"/>
    <property type="project" value="InterPro"/>
</dbReference>
<dbReference type="InterPro" id="IPR036249">
    <property type="entry name" value="Thioredoxin-like_sf"/>
</dbReference>
<dbReference type="AlphaFoldDB" id="A0A2R2YWV6"/>
<dbReference type="PANTHER" id="PTHR12452">
    <property type="entry name" value="42-9-9 PROTEIN-RELATED"/>
    <property type="match status" value="1"/>
</dbReference>
<dbReference type="FunFam" id="3.40.30.10:FF:000124">
    <property type="entry name" value="Thioredoxin domain-containing 17"/>
    <property type="match status" value="1"/>
</dbReference>
<sequence length="125" mass="13823">MVQKIKVEGFEACIAEVDKVKGSGAPIFVLFSGSKDASGVSWCSDCVTAEPVLESGLTKAPEDAIFIYVGVGPRDFWKDQKCVFRTDRRTRLKTVPTLIKWGGPERLEESQCANQDMVDMIFEDA</sequence>
<evidence type="ECO:0000256" key="3">
    <source>
        <dbReference type="ARBA" id="ARBA00016949"/>
    </source>
</evidence>
<keyword evidence="6" id="KW-0676">Redox-active center</keyword>
<evidence type="ECO:0000256" key="5">
    <source>
        <dbReference type="ARBA" id="ARBA00023157"/>
    </source>
</evidence>
<dbReference type="SUPFAM" id="SSF52833">
    <property type="entry name" value="Thioredoxin-like"/>
    <property type="match status" value="1"/>
</dbReference>
<evidence type="ECO:0000313" key="8">
    <source>
        <dbReference type="EMBL" id="AMK05619.1"/>
    </source>
</evidence>
<evidence type="ECO:0000256" key="2">
    <source>
        <dbReference type="ARBA" id="ARBA00008987"/>
    </source>
</evidence>
<accession>A0A2R2YWV6</accession>
<dbReference type="PANTHER" id="PTHR12452:SF0">
    <property type="entry name" value="THIOREDOXIN DOMAIN-CONTAINING PROTEIN 17"/>
    <property type="match status" value="1"/>
</dbReference>
<dbReference type="EMBL" id="KR006967">
    <property type="protein sequence ID" value="AMK05619.1"/>
    <property type="molecule type" value="mRNA"/>
</dbReference>
<proteinExistence type="evidence at transcript level"/>
<evidence type="ECO:0000256" key="4">
    <source>
        <dbReference type="ARBA" id="ARBA00022490"/>
    </source>
</evidence>
<dbReference type="InterPro" id="IPR010357">
    <property type="entry name" value="TXNDC17_dom"/>
</dbReference>
<evidence type="ECO:0000259" key="7">
    <source>
        <dbReference type="Pfam" id="PF06110"/>
    </source>
</evidence>
<dbReference type="CDD" id="cd02952">
    <property type="entry name" value="TRP14_like"/>
    <property type="match status" value="1"/>
</dbReference>
<evidence type="ECO:0000256" key="6">
    <source>
        <dbReference type="ARBA" id="ARBA00023284"/>
    </source>
</evidence>
<name>A0A2R2YWV6_EUPSU</name>
<organism evidence="8">
    <name type="scientific">Euphausia superba</name>
    <name type="common">Antarctic krill</name>
    <dbReference type="NCBI Taxonomy" id="6819"/>
    <lineage>
        <taxon>Eukaryota</taxon>
        <taxon>Metazoa</taxon>
        <taxon>Ecdysozoa</taxon>
        <taxon>Arthropoda</taxon>
        <taxon>Crustacea</taxon>
        <taxon>Multicrustacea</taxon>
        <taxon>Malacostraca</taxon>
        <taxon>Eumalacostraca</taxon>
        <taxon>Eucarida</taxon>
        <taxon>Euphausiacea</taxon>
        <taxon>Euphausiidae</taxon>
        <taxon>Euphausia</taxon>
    </lineage>
</organism>
<keyword evidence="4" id="KW-0963">Cytoplasm</keyword>
<comment type="similarity">
    <text evidence="2">Belongs to the thioredoxin family.</text>
</comment>
<protein>
    <recommendedName>
        <fullName evidence="3">Thioredoxin domain-containing protein 17</fullName>
    </recommendedName>
</protein>
<dbReference type="GO" id="GO:0005829">
    <property type="term" value="C:cytosol"/>
    <property type="evidence" value="ECO:0007669"/>
    <property type="project" value="TreeGrafter"/>
</dbReference>